<sequence length="658" mass="72551">MSFSSTNSSRPRAIGISTVKLISHKPIKWVELRLLSNGDSTIHQQEKKPQSTQAKFEVPDNLPLITGSTLRLKYNSGLIAKKTITIEVNELLCILGAGGKQVWKGTFGKREVEVEFNQHLRQANIPAALPEAAPSDSSGDLRPTTDDILNICPKFRILVMGKSGAGKSSLINKAFGVTDAHVSRLTPGRADINRGIPSNDNPRFLLHDSRGFEHGESDTVDTVRTFIKYRNEQEDIKEKLHAIWLCLEIPIAGGRLLETGVENFLELKTAGELGNGIGAPFDPHSPNLTPVAVVPIIVVFTKYDRLVSAEMLAMDKQKLSPTLNDAEEKAKMKMYMECISPFKELVGAAVPYTTVSTSPEYTATLSELVNLTFTQVEEYIADAAIVTGMSQKVNSSVKIRTSIEVGKRKYWKGLASSTSFPGVTLQECLGVIHLDIVKVWDLDDQHNFLLSDQFKALMVDIVEPSEARDPTKILGAGLPMLGAVAGIVSALAGPVAPIVVPILAGFVFAVWVHEVYEKSRVHLRRLMTYILDLTLVMQNLFWIQGILAAKLPQRRDSHSTVRSAPSGRITIPITRRLIKLAIRIYHDSDELDNLHTQIANFSKRVKILNTGGPDVTVEKIIQLINSSTINSEEAFKQLSSIQPLHGSWVHDADEPWDV</sequence>
<keyword evidence="1" id="KW-1133">Transmembrane helix</keyword>
<evidence type="ECO:0000313" key="4">
    <source>
        <dbReference type="Proteomes" id="UP000807353"/>
    </source>
</evidence>
<dbReference type="OrthoDB" id="391988at2759"/>
<keyword evidence="4" id="KW-1185">Reference proteome</keyword>
<dbReference type="SUPFAM" id="SSF52540">
    <property type="entry name" value="P-loop containing nucleoside triphosphate hydrolases"/>
    <property type="match status" value="1"/>
</dbReference>
<reference evidence="3" key="1">
    <citation type="submission" date="2020-11" db="EMBL/GenBank/DDBJ databases">
        <authorList>
            <consortium name="DOE Joint Genome Institute"/>
            <person name="Ahrendt S."/>
            <person name="Riley R."/>
            <person name="Andreopoulos W."/>
            <person name="Labutti K."/>
            <person name="Pangilinan J."/>
            <person name="Ruiz-Duenas F.J."/>
            <person name="Barrasa J.M."/>
            <person name="Sanchez-Garcia M."/>
            <person name="Camarero S."/>
            <person name="Miyauchi S."/>
            <person name="Serrano A."/>
            <person name="Linde D."/>
            <person name="Babiker R."/>
            <person name="Drula E."/>
            <person name="Ayuso-Fernandez I."/>
            <person name="Pacheco R."/>
            <person name="Padilla G."/>
            <person name="Ferreira P."/>
            <person name="Barriuso J."/>
            <person name="Kellner H."/>
            <person name="Castanera R."/>
            <person name="Alfaro M."/>
            <person name="Ramirez L."/>
            <person name="Pisabarro A.G."/>
            <person name="Kuo A."/>
            <person name="Tritt A."/>
            <person name="Lipzen A."/>
            <person name="He G."/>
            <person name="Yan M."/>
            <person name="Ng V."/>
            <person name="Cullen D."/>
            <person name="Martin F."/>
            <person name="Rosso M.-N."/>
            <person name="Henrissat B."/>
            <person name="Hibbett D."/>
            <person name="Martinez A.T."/>
            <person name="Grigoriev I.V."/>
        </authorList>
    </citation>
    <scope>NUCLEOTIDE SEQUENCE</scope>
    <source>
        <strain evidence="3">CBS 247.69</strain>
    </source>
</reference>
<keyword evidence="1" id="KW-0812">Transmembrane</keyword>
<dbReference type="GO" id="GO:0005525">
    <property type="term" value="F:GTP binding"/>
    <property type="evidence" value="ECO:0007669"/>
    <property type="project" value="InterPro"/>
</dbReference>
<proteinExistence type="predicted"/>
<keyword evidence="1" id="KW-0472">Membrane</keyword>
<accession>A0A9P6CJE7</accession>
<dbReference type="Pfam" id="PF01926">
    <property type="entry name" value="MMR_HSR1"/>
    <property type="match status" value="1"/>
</dbReference>
<organism evidence="3 4">
    <name type="scientific">Collybia nuda</name>
    <dbReference type="NCBI Taxonomy" id="64659"/>
    <lineage>
        <taxon>Eukaryota</taxon>
        <taxon>Fungi</taxon>
        <taxon>Dikarya</taxon>
        <taxon>Basidiomycota</taxon>
        <taxon>Agaricomycotina</taxon>
        <taxon>Agaricomycetes</taxon>
        <taxon>Agaricomycetidae</taxon>
        <taxon>Agaricales</taxon>
        <taxon>Tricholomatineae</taxon>
        <taxon>Clitocybaceae</taxon>
        <taxon>Collybia</taxon>
    </lineage>
</organism>
<evidence type="ECO:0000313" key="3">
    <source>
        <dbReference type="EMBL" id="KAF9462743.1"/>
    </source>
</evidence>
<name>A0A9P6CJE7_9AGAR</name>
<evidence type="ECO:0000256" key="1">
    <source>
        <dbReference type="SAM" id="Phobius"/>
    </source>
</evidence>
<feature type="transmembrane region" description="Helical" evidence="1">
    <location>
        <begin position="528"/>
        <end position="549"/>
    </location>
</feature>
<feature type="domain" description="G" evidence="2">
    <location>
        <begin position="156"/>
        <end position="229"/>
    </location>
</feature>
<evidence type="ECO:0000259" key="2">
    <source>
        <dbReference type="Pfam" id="PF01926"/>
    </source>
</evidence>
<dbReference type="InterPro" id="IPR006073">
    <property type="entry name" value="GTP-bd"/>
</dbReference>
<dbReference type="InterPro" id="IPR027417">
    <property type="entry name" value="P-loop_NTPase"/>
</dbReference>
<feature type="transmembrane region" description="Helical" evidence="1">
    <location>
        <begin position="498"/>
        <end position="516"/>
    </location>
</feature>
<dbReference type="Proteomes" id="UP000807353">
    <property type="component" value="Unassembled WGS sequence"/>
</dbReference>
<dbReference type="AlphaFoldDB" id="A0A9P6CJE7"/>
<gene>
    <name evidence="3" type="ORF">BDZ94DRAFT_1309441</name>
</gene>
<dbReference type="Gene3D" id="3.40.50.300">
    <property type="entry name" value="P-loop containing nucleotide triphosphate hydrolases"/>
    <property type="match status" value="1"/>
</dbReference>
<comment type="caution">
    <text evidence="3">The sequence shown here is derived from an EMBL/GenBank/DDBJ whole genome shotgun (WGS) entry which is preliminary data.</text>
</comment>
<dbReference type="EMBL" id="MU150269">
    <property type="protein sequence ID" value="KAF9462743.1"/>
    <property type="molecule type" value="Genomic_DNA"/>
</dbReference>
<protein>
    <recommendedName>
        <fullName evidence="2">G domain-containing protein</fullName>
    </recommendedName>
</protein>